<dbReference type="Gramene" id="TraesCAD_scaffold_001285_01G000200.1">
    <property type="protein sequence ID" value="TraesCAD_scaffold_001285_01G000200.1"/>
    <property type="gene ID" value="TraesCAD_scaffold_001285_01G000200"/>
</dbReference>
<dbReference type="OrthoDB" id="716794at2759"/>
<dbReference type="Gramene" id="TraesLAC2A03G00598360.1">
    <property type="protein sequence ID" value="TraesLAC2A03G00598360.1.CDS1"/>
    <property type="gene ID" value="TraesLAC2A03G00598360"/>
</dbReference>
<feature type="compositionally biased region" description="Low complexity" evidence="1">
    <location>
        <begin position="138"/>
        <end position="154"/>
    </location>
</feature>
<evidence type="ECO:0000256" key="1">
    <source>
        <dbReference type="SAM" id="MobiDB-lite"/>
    </source>
</evidence>
<proteinExistence type="predicted"/>
<evidence type="ECO:0000313" key="2">
    <source>
        <dbReference type="EnsemblPlants" id="TraesCS2A02G054100.1.cds1"/>
    </source>
</evidence>
<dbReference type="Gramene" id="TraesCS2A02G054100.1">
    <property type="protein sequence ID" value="TraesCS2A02G054100.1.cds1"/>
    <property type="gene ID" value="TraesCS2A02G054100"/>
</dbReference>
<dbReference type="Proteomes" id="UP000019116">
    <property type="component" value="Chromosome 2A"/>
</dbReference>
<accession>A0A3B6ARI9</accession>
<reference evidence="2" key="2">
    <citation type="submission" date="2018-10" db="UniProtKB">
        <authorList>
            <consortium name="EnsemblPlants"/>
        </authorList>
    </citation>
    <scope>IDENTIFICATION</scope>
</reference>
<dbReference type="AlphaFoldDB" id="A0A3B6ARI9"/>
<dbReference type="Gramene" id="TraesWEE_scaffold_042686_01G000100.1">
    <property type="protein sequence ID" value="TraesWEE_scaffold_042686_01G000100.1"/>
    <property type="gene ID" value="TraesWEE_scaffold_042686_01G000100"/>
</dbReference>
<evidence type="ECO:0000313" key="3">
    <source>
        <dbReference type="Proteomes" id="UP000019116"/>
    </source>
</evidence>
<dbReference type="EnsemblPlants" id="TraesCS2A02G054100.1">
    <property type="protein sequence ID" value="TraesCS2A02G054100.1.cds1"/>
    <property type="gene ID" value="TraesCS2A02G054100"/>
</dbReference>
<protein>
    <submittedName>
        <fullName evidence="2">Uncharacterized protein</fullName>
    </submittedName>
</protein>
<keyword evidence="3" id="KW-1185">Reference proteome</keyword>
<reference evidence="2" key="1">
    <citation type="submission" date="2018-08" db="EMBL/GenBank/DDBJ databases">
        <authorList>
            <person name="Rossello M."/>
        </authorList>
    </citation>
    <scope>NUCLEOTIDE SEQUENCE [LARGE SCALE GENOMIC DNA]</scope>
    <source>
        <strain evidence="2">cv. Chinese Spring</strain>
    </source>
</reference>
<dbReference type="Gramene" id="TraesCS2A03G0103800.1">
    <property type="protein sequence ID" value="TraesCS2A03G0103800.1.CDS1"/>
    <property type="gene ID" value="TraesCS2A03G0103800"/>
</dbReference>
<name>A0A3B6ARI9_WHEAT</name>
<sequence length="245" mass="26125">MRAGPTGWRLSDGGVPVPPLPDAVAKPMYFAEEVEVARASLTDDERSLPQYTAGNHAAWAAYFQRRQQQRLSSTNGAPVVGGVKNSVGRHLWWGVPGRTLEGVLAHLDGGNNPPLTYPATGAAPSQHRRAWAPRRFVSSSSSSSRSSSHSSGSSALLGVKAEPATETPIGRRTRSVGIVINEGGRRAPSSSAPPRFVKPKMEPGLAPVKTEPGLAPVEAEFDDDNAALEWAREDSIAMEKACREK</sequence>
<organism evidence="2">
    <name type="scientific">Triticum aestivum</name>
    <name type="common">Wheat</name>
    <dbReference type="NCBI Taxonomy" id="4565"/>
    <lineage>
        <taxon>Eukaryota</taxon>
        <taxon>Viridiplantae</taxon>
        <taxon>Streptophyta</taxon>
        <taxon>Embryophyta</taxon>
        <taxon>Tracheophyta</taxon>
        <taxon>Spermatophyta</taxon>
        <taxon>Magnoliopsida</taxon>
        <taxon>Liliopsida</taxon>
        <taxon>Poales</taxon>
        <taxon>Poaceae</taxon>
        <taxon>BOP clade</taxon>
        <taxon>Pooideae</taxon>
        <taxon>Triticodae</taxon>
        <taxon>Triticeae</taxon>
        <taxon>Triticinae</taxon>
        <taxon>Triticum</taxon>
    </lineage>
</organism>
<feature type="region of interest" description="Disordered" evidence="1">
    <location>
        <begin position="115"/>
        <end position="211"/>
    </location>
</feature>